<dbReference type="PRINTS" id="PR00740">
    <property type="entry name" value="GLHYDRLASE27"/>
</dbReference>
<dbReference type="Pfam" id="PF16499">
    <property type="entry name" value="Melibiase_2"/>
    <property type="match status" value="1"/>
</dbReference>
<dbReference type="SUPFAM" id="SSF51011">
    <property type="entry name" value="Glycosyl hydrolase domain"/>
    <property type="match status" value="1"/>
</dbReference>
<evidence type="ECO:0000259" key="9">
    <source>
        <dbReference type="Pfam" id="PF17801"/>
    </source>
</evidence>
<comment type="catalytic activity">
    <reaction evidence="1 7">
        <text>Hydrolysis of terminal, non-reducing alpha-D-galactose residues in alpha-D-galactosides, including galactose oligosaccharides, galactomannans and galactolipids.</text>
        <dbReference type="EC" id="3.2.1.22"/>
    </reaction>
</comment>
<dbReference type="EC" id="3.2.1.22" evidence="3 7"/>
<feature type="domain" description="Alpha galactosidase C-terminal" evidence="9">
    <location>
        <begin position="527"/>
        <end position="607"/>
    </location>
</feature>
<evidence type="ECO:0000256" key="1">
    <source>
        <dbReference type="ARBA" id="ARBA00001255"/>
    </source>
</evidence>
<feature type="chain" id="PRO_5041703365" description="Alpha-galactosidase" evidence="8">
    <location>
        <begin position="26"/>
        <end position="613"/>
    </location>
</feature>
<dbReference type="GO" id="GO:0004557">
    <property type="term" value="F:alpha-galactosidase activity"/>
    <property type="evidence" value="ECO:0007669"/>
    <property type="project" value="UniProtKB-EC"/>
</dbReference>
<evidence type="ECO:0000256" key="2">
    <source>
        <dbReference type="ARBA" id="ARBA00009743"/>
    </source>
</evidence>
<keyword evidence="11" id="KW-1185">Reference proteome</keyword>
<dbReference type="InterPro" id="IPR002241">
    <property type="entry name" value="Glyco_hydro_27"/>
</dbReference>
<feature type="signal peptide" evidence="8">
    <location>
        <begin position="1"/>
        <end position="25"/>
    </location>
</feature>
<dbReference type="InterPro" id="IPR013780">
    <property type="entry name" value="Glyco_hydro_b"/>
</dbReference>
<dbReference type="SUPFAM" id="SSF50370">
    <property type="entry name" value="Ricin B-like lectins"/>
    <property type="match status" value="1"/>
</dbReference>
<dbReference type="InterPro" id="IPR013785">
    <property type="entry name" value="Aldolase_TIM"/>
</dbReference>
<dbReference type="AlphaFoldDB" id="A0AA87ZWZ8"/>
<evidence type="ECO:0000256" key="6">
    <source>
        <dbReference type="ARBA" id="ARBA00023295"/>
    </source>
</evidence>
<dbReference type="CDD" id="cd14792">
    <property type="entry name" value="GH27"/>
    <property type="match status" value="1"/>
</dbReference>
<evidence type="ECO:0000256" key="8">
    <source>
        <dbReference type="SAM" id="SignalP"/>
    </source>
</evidence>
<accession>A0AA87ZWZ8</accession>
<dbReference type="PANTHER" id="PTHR11452">
    <property type="entry name" value="ALPHA-GALACTOSIDASE/ALPHA-N-ACETYLGALACTOSAMINIDASE"/>
    <property type="match status" value="1"/>
</dbReference>
<evidence type="ECO:0000313" key="10">
    <source>
        <dbReference type="EMBL" id="GMN41509.1"/>
    </source>
</evidence>
<dbReference type="EMBL" id="BTGU01000013">
    <property type="protein sequence ID" value="GMN41509.1"/>
    <property type="molecule type" value="Genomic_DNA"/>
</dbReference>
<proteinExistence type="inferred from homology"/>
<keyword evidence="4 8" id="KW-0732">Signal</keyword>
<dbReference type="Pfam" id="PF17801">
    <property type="entry name" value="Melibiase_C"/>
    <property type="match status" value="1"/>
</dbReference>
<dbReference type="Gene3D" id="2.60.40.1180">
    <property type="entry name" value="Golgi alpha-mannosidase II"/>
    <property type="match status" value="1"/>
</dbReference>
<dbReference type="PANTHER" id="PTHR11452:SF42">
    <property type="entry name" value="ALPHA-GALACTOSIDASE"/>
    <property type="match status" value="1"/>
</dbReference>
<comment type="caution">
    <text evidence="10">The sequence shown here is derived from an EMBL/GenBank/DDBJ whole genome shotgun (WGS) entry which is preliminary data.</text>
</comment>
<dbReference type="Proteomes" id="UP001187192">
    <property type="component" value="Unassembled WGS sequence"/>
</dbReference>
<dbReference type="InterPro" id="IPR041233">
    <property type="entry name" value="Melibiase_C"/>
</dbReference>
<dbReference type="Gene3D" id="3.20.20.70">
    <property type="entry name" value="Aldolase class I"/>
    <property type="match status" value="1"/>
</dbReference>
<comment type="similarity">
    <text evidence="2 7">Belongs to the glycosyl hydrolase 27 family.</text>
</comment>
<dbReference type="InterPro" id="IPR035992">
    <property type="entry name" value="Ricin_B-like_lectins"/>
</dbReference>
<dbReference type="GO" id="GO:0005975">
    <property type="term" value="P:carbohydrate metabolic process"/>
    <property type="evidence" value="ECO:0007669"/>
    <property type="project" value="InterPro"/>
</dbReference>
<evidence type="ECO:0000256" key="3">
    <source>
        <dbReference type="ARBA" id="ARBA00012755"/>
    </source>
</evidence>
<protein>
    <recommendedName>
        <fullName evidence="3 7">Alpha-galactosidase</fullName>
        <ecNumber evidence="3 7">3.2.1.22</ecNumber>
    </recommendedName>
    <alternativeName>
        <fullName evidence="7">Melibiase</fullName>
    </alternativeName>
</protein>
<evidence type="ECO:0000256" key="5">
    <source>
        <dbReference type="ARBA" id="ARBA00022801"/>
    </source>
</evidence>
<gene>
    <name evidence="10" type="ORF">TIFTF001_010715</name>
</gene>
<reference evidence="10" key="1">
    <citation type="submission" date="2023-07" db="EMBL/GenBank/DDBJ databases">
        <title>draft genome sequence of fig (Ficus carica).</title>
        <authorList>
            <person name="Takahashi T."/>
            <person name="Nishimura K."/>
        </authorList>
    </citation>
    <scope>NUCLEOTIDE SEQUENCE</scope>
</reference>
<keyword evidence="5 7" id="KW-0378">Hydrolase</keyword>
<dbReference type="SUPFAM" id="SSF51445">
    <property type="entry name" value="(Trans)glycosidases"/>
    <property type="match status" value="1"/>
</dbReference>
<evidence type="ECO:0000313" key="11">
    <source>
        <dbReference type="Proteomes" id="UP001187192"/>
    </source>
</evidence>
<keyword evidence="7" id="KW-1015">Disulfide bond</keyword>
<organism evidence="10 11">
    <name type="scientific">Ficus carica</name>
    <name type="common">Common fig</name>
    <dbReference type="NCBI Taxonomy" id="3494"/>
    <lineage>
        <taxon>Eukaryota</taxon>
        <taxon>Viridiplantae</taxon>
        <taxon>Streptophyta</taxon>
        <taxon>Embryophyta</taxon>
        <taxon>Tracheophyta</taxon>
        <taxon>Spermatophyta</taxon>
        <taxon>Magnoliopsida</taxon>
        <taxon>eudicotyledons</taxon>
        <taxon>Gunneridae</taxon>
        <taxon>Pentapetalae</taxon>
        <taxon>rosids</taxon>
        <taxon>fabids</taxon>
        <taxon>Rosales</taxon>
        <taxon>Moraceae</taxon>
        <taxon>Ficeae</taxon>
        <taxon>Ficus</taxon>
    </lineage>
</organism>
<sequence length="613" mass="68589">MKVFFFIGFKCFFLGFLFLVHRVSSEHAKFPPRGWNSYDSFSWTISEEEFLQSAEIISKKLLPHGYEYVVVDYLWYRRKVPGAYTDSLGFDVIDEWGRMVPDPGRWPSSKGGKGLTEVAKKVHSMGLKLGIHVMRGISTQAVNANTPILDTTKGGAFEESGRKWTASDIGIKERVCAWMSHGFMSVDTKLGAGRAFLRSLYQQYADWGVDFVKHDCVFGDDLDVNEISFVSEVLKELNRPILYSLSPGTSVTPAMAKEVSGLVNMYRITGDDWDTWGDVAFHFNVTRDFSSAYMVGAKGLLGRSWPDLDMLPLGVLTDPGSNEGPHRNCRLTLDEQRTQMTLWSMAKSPLMYGGDFPYITSTKSFKKGDEVVSWQSRRCLTDGGTSESHVLGLAGCSDVKAVGWSSEALRQDGLEQICWKENSENKHQAPFCLYKRESRLSSYADLIHKEQYQGKLHLLATDQTEFCLHASPKRKVTSKESRRDSFSPCTWDTNQMWELNLNGTLVNSYSGLCATVNSAQVKVNPDGVRSWFATGRRGEVYVAFFNLSPAKTVISAKISDLSRALGGANLREASCKYREVWSGKDFGIAKQSISMEVETHGTALFVLNCAGRL</sequence>
<keyword evidence="6 7" id="KW-0326">Glycosidase</keyword>
<evidence type="ECO:0000256" key="7">
    <source>
        <dbReference type="RuleBase" id="RU361168"/>
    </source>
</evidence>
<dbReference type="InterPro" id="IPR017853">
    <property type="entry name" value="GH"/>
</dbReference>
<evidence type="ECO:0000256" key="4">
    <source>
        <dbReference type="ARBA" id="ARBA00022729"/>
    </source>
</evidence>
<name>A0AA87ZWZ8_FICCA</name>